<dbReference type="SUPFAM" id="SSF63411">
    <property type="entry name" value="LuxS/MPP-like metallohydrolase"/>
    <property type="match status" value="2"/>
</dbReference>
<dbReference type="InterPro" id="IPR050361">
    <property type="entry name" value="MPP/UQCRC_Complex"/>
</dbReference>
<keyword evidence="6" id="KW-1185">Reference proteome</keyword>
<evidence type="ECO:0000259" key="3">
    <source>
        <dbReference type="Pfam" id="PF00675"/>
    </source>
</evidence>
<feature type="compositionally biased region" description="Low complexity" evidence="2">
    <location>
        <begin position="494"/>
        <end position="504"/>
    </location>
</feature>
<feature type="domain" description="Peptidase M16 N-terminal" evidence="3">
    <location>
        <begin position="46"/>
        <end position="80"/>
    </location>
</feature>
<feature type="domain" description="Peptidase M16 C-terminal" evidence="4">
    <location>
        <begin position="239"/>
        <end position="415"/>
    </location>
</feature>
<dbReference type="PANTHER" id="PTHR11851:SF49">
    <property type="entry name" value="MITOCHONDRIAL-PROCESSING PEPTIDASE SUBUNIT ALPHA"/>
    <property type="match status" value="1"/>
</dbReference>
<dbReference type="Pfam" id="PF00675">
    <property type="entry name" value="Peptidase_M16"/>
    <property type="match status" value="1"/>
</dbReference>
<organism evidence="5 6">
    <name type="scientific">Edaphobacter acidisoli</name>
    <dbReference type="NCBI Taxonomy" id="2040573"/>
    <lineage>
        <taxon>Bacteria</taxon>
        <taxon>Pseudomonadati</taxon>
        <taxon>Acidobacteriota</taxon>
        <taxon>Terriglobia</taxon>
        <taxon>Terriglobales</taxon>
        <taxon>Acidobacteriaceae</taxon>
        <taxon>Edaphobacter</taxon>
    </lineage>
</organism>
<evidence type="ECO:0000256" key="2">
    <source>
        <dbReference type="SAM" id="MobiDB-lite"/>
    </source>
</evidence>
<dbReference type="GO" id="GO:0046872">
    <property type="term" value="F:metal ion binding"/>
    <property type="evidence" value="ECO:0007669"/>
    <property type="project" value="InterPro"/>
</dbReference>
<name>A0A916W163_9BACT</name>
<reference evidence="5" key="1">
    <citation type="journal article" date="2014" name="Int. J. Syst. Evol. Microbiol.">
        <title>Complete genome sequence of Corynebacterium casei LMG S-19264T (=DSM 44701T), isolated from a smear-ripened cheese.</title>
        <authorList>
            <consortium name="US DOE Joint Genome Institute (JGI-PGF)"/>
            <person name="Walter F."/>
            <person name="Albersmeier A."/>
            <person name="Kalinowski J."/>
            <person name="Ruckert C."/>
        </authorList>
    </citation>
    <scope>NUCLEOTIDE SEQUENCE</scope>
    <source>
        <strain evidence="5">CGMCC 1.15447</strain>
    </source>
</reference>
<proteinExistence type="inferred from homology"/>
<gene>
    <name evidence="5" type="ORF">GCM10011507_08390</name>
</gene>
<dbReference type="AlphaFoldDB" id="A0A916W163"/>
<sequence length="504" mass="56166">MSTVAQAQYATYLSNFEKRTTVKVLPNGLTLIICERHEAPVFSFYTLVDAGSVDDPQGESGLAHMFEHMAFKGSTEIGTTDYAAEKIALAKVETAYAAYDAEYRKRVGQNPAKLAELKKSFEDAQAAAEKYVIPNQFSEVAEANGAVGINASTEEDSTQYFWSMPSNRLQLWAWLESQRIGHPVEREFYKERNVVQEERRMRVDSNPIGRMVEQFLATAYTAHHYRVPGVGWESDISQVSATEAAAFHAKYYVPSNIVIAVVGDVNTAQALPVLERYFGAIPAGPKPPELATVEPPQTAEKSVVIREATQPFYLEGYHKPDYRDPDDAVYDAIADIFSNGRTARLYRSLVRDQKIAAEAEGFPGFPGEKYPGLFAVYAVPLPGHTPEEMRVAIHKEIDKLKTTDVTDAELERFKTRARADILRGLADNQGLAHELAEYQTRYGDWRELFRQLNRIDAVNKADIRRVANKIFTANNRTGVSIEFVPPHTPPPPTQSAQPQAGGAK</sequence>
<comment type="caution">
    <text evidence="5">The sequence shown here is derived from an EMBL/GenBank/DDBJ whole genome shotgun (WGS) entry which is preliminary data.</text>
</comment>
<protein>
    <submittedName>
        <fullName evidence="5">Peptidase M16</fullName>
    </submittedName>
</protein>
<evidence type="ECO:0000313" key="6">
    <source>
        <dbReference type="Proteomes" id="UP000648801"/>
    </source>
</evidence>
<reference evidence="5" key="2">
    <citation type="submission" date="2020-09" db="EMBL/GenBank/DDBJ databases">
        <authorList>
            <person name="Sun Q."/>
            <person name="Zhou Y."/>
        </authorList>
    </citation>
    <scope>NUCLEOTIDE SEQUENCE</scope>
    <source>
        <strain evidence="5">CGMCC 1.15447</strain>
    </source>
</reference>
<comment type="similarity">
    <text evidence="1">Belongs to the peptidase M16 family.</text>
</comment>
<dbReference type="Proteomes" id="UP000648801">
    <property type="component" value="Unassembled WGS sequence"/>
</dbReference>
<feature type="region of interest" description="Disordered" evidence="2">
    <location>
        <begin position="481"/>
        <end position="504"/>
    </location>
</feature>
<dbReference type="InterPro" id="IPR007863">
    <property type="entry name" value="Peptidase_M16_C"/>
</dbReference>
<dbReference type="InterPro" id="IPR011765">
    <property type="entry name" value="Pept_M16_N"/>
</dbReference>
<dbReference type="Pfam" id="PF05193">
    <property type="entry name" value="Peptidase_M16_C"/>
    <property type="match status" value="1"/>
</dbReference>
<dbReference type="Gene3D" id="3.30.830.10">
    <property type="entry name" value="Metalloenzyme, LuxS/M16 peptidase-like"/>
    <property type="match status" value="3"/>
</dbReference>
<accession>A0A916W163</accession>
<dbReference type="PANTHER" id="PTHR11851">
    <property type="entry name" value="METALLOPROTEASE"/>
    <property type="match status" value="1"/>
</dbReference>
<evidence type="ECO:0000259" key="4">
    <source>
        <dbReference type="Pfam" id="PF05193"/>
    </source>
</evidence>
<evidence type="ECO:0000256" key="1">
    <source>
        <dbReference type="ARBA" id="ARBA00007261"/>
    </source>
</evidence>
<dbReference type="InterPro" id="IPR011249">
    <property type="entry name" value="Metalloenz_LuxS/M16"/>
</dbReference>
<dbReference type="EMBL" id="BMJB01000001">
    <property type="protein sequence ID" value="GGA59317.1"/>
    <property type="molecule type" value="Genomic_DNA"/>
</dbReference>
<evidence type="ECO:0000313" key="5">
    <source>
        <dbReference type="EMBL" id="GGA59317.1"/>
    </source>
</evidence>